<proteinExistence type="predicted"/>
<dbReference type="Proteomes" id="UP001363010">
    <property type="component" value="Unassembled WGS sequence"/>
</dbReference>
<evidence type="ECO:0000313" key="5">
    <source>
        <dbReference type="Proteomes" id="UP001363010"/>
    </source>
</evidence>
<sequence>MTAQVVRRLVPSDAPAYRALMLDGYARHPDAFTSSVAERAALPMSWWEARLSAEPTPREVVFGAFDGTALVGAAGLSFEAREKARHKANFFGMYVTPGSRKHGFGRRIVDAALDAARARDGVRLVQLTVTEGNASARTLYEQCGFRAFGLEPMAVAVDGAYVSKVHMWLLLSA</sequence>
<keyword evidence="2" id="KW-0012">Acyltransferase</keyword>
<keyword evidence="1" id="KW-0808">Transferase</keyword>
<evidence type="ECO:0000313" key="4">
    <source>
        <dbReference type="EMBL" id="MEJ8822888.1"/>
    </source>
</evidence>
<dbReference type="InterPro" id="IPR016181">
    <property type="entry name" value="Acyl_CoA_acyltransferase"/>
</dbReference>
<gene>
    <name evidence="4" type="ORF">WKW80_12745</name>
</gene>
<dbReference type="PROSITE" id="PS51186">
    <property type="entry name" value="GNAT"/>
    <property type="match status" value="1"/>
</dbReference>
<dbReference type="PANTHER" id="PTHR43877">
    <property type="entry name" value="AMINOALKYLPHOSPHONATE N-ACETYLTRANSFERASE-RELATED-RELATED"/>
    <property type="match status" value="1"/>
</dbReference>
<dbReference type="EMBL" id="JBBKZV010000006">
    <property type="protein sequence ID" value="MEJ8822888.1"/>
    <property type="molecule type" value="Genomic_DNA"/>
</dbReference>
<evidence type="ECO:0000256" key="2">
    <source>
        <dbReference type="ARBA" id="ARBA00023315"/>
    </source>
</evidence>
<protein>
    <submittedName>
        <fullName evidence="4">GNAT family N-acetyltransferase</fullName>
    </submittedName>
</protein>
<keyword evidence="5" id="KW-1185">Reference proteome</keyword>
<dbReference type="InterPro" id="IPR050832">
    <property type="entry name" value="Bact_Acetyltransf"/>
</dbReference>
<evidence type="ECO:0000256" key="1">
    <source>
        <dbReference type="ARBA" id="ARBA00022679"/>
    </source>
</evidence>
<comment type="caution">
    <text evidence="4">The sequence shown here is derived from an EMBL/GenBank/DDBJ whole genome shotgun (WGS) entry which is preliminary data.</text>
</comment>
<reference evidence="4 5" key="1">
    <citation type="submission" date="2024-03" db="EMBL/GenBank/DDBJ databases">
        <title>Novel species of the genus Variovorax.</title>
        <authorList>
            <person name="Liu Q."/>
            <person name="Xin Y.-H."/>
        </authorList>
    </citation>
    <scope>NUCLEOTIDE SEQUENCE [LARGE SCALE GENOMIC DNA]</scope>
    <source>
        <strain evidence="4 5">KACC 18501</strain>
    </source>
</reference>
<accession>A0ABU8VZR2</accession>
<dbReference type="SUPFAM" id="SSF55729">
    <property type="entry name" value="Acyl-CoA N-acyltransferases (Nat)"/>
    <property type="match status" value="1"/>
</dbReference>
<dbReference type="Pfam" id="PF00583">
    <property type="entry name" value="Acetyltransf_1"/>
    <property type="match status" value="1"/>
</dbReference>
<dbReference type="Gene3D" id="3.40.630.30">
    <property type="match status" value="1"/>
</dbReference>
<evidence type="ECO:0000259" key="3">
    <source>
        <dbReference type="PROSITE" id="PS51186"/>
    </source>
</evidence>
<feature type="domain" description="N-acetyltransferase" evidence="3">
    <location>
        <begin position="4"/>
        <end position="172"/>
    </location>
</feature>
<name>A0ABU8VZR2_9BURK</name>
<organism evidence="4 5">
    <name type="scientific">Variovorax humicola</name>
    <dbReference type="NCBI Taxonomy" id="1769758"/>
    <lineage>
        <taxon>Bacteria</taxon>
        <taxon>Pseudomonadati</taxon>
        <taxon>Pseudomonadota</taxon>
        <taxon>Betaproteobacteria</taxon>
        <taxon>Burkholderiales</taxon>
        <taxon>Comamonadaceae</taxon>
        <taxon>Variovorax</taxon>
    </lineage>
</organism>
<dbReference type="InterPro" id="IPR000182">
    <property type="entry name" value="GNAT_dom"/>
</dbReference>
<dbReference type="RefSeq" id="WP_340363932.1">
    <property type="nucleotide sequence ID" value="NZ_JBBKZV010000006.1"/>
</dbReference>